<dbReference type="GeneID" id="92380437"/>
<name>A0A1G4I7L6_TRYEQ</name>
<feature type="domain" description="CBF1-interacting co-repressor CIR N-terminal" evidence="2">
    <location>
        <begin position="14"/>
        <end position="50"/>
    </location>
</feature>
<dbReference type="InterPro" id="IPR019339">
    <property type="entry name" value="CIR_N_dom"/>
</dbReference>
<evidence type="ECO:0000256" key="1">
    <source>
        <dbReference type="SAM" id="MobiDB-lite"/>
    </source>
</evidence>
<proteinExistence type="predicted"/>
<organism evidence="3 4">
    <name type="scientific">Trypanosoma equiperdum</name>
    <dbReference type="NCBI Taxonomy" id="5694"/>
    <lineage>
        <taxon>Eukaryota</taxon>
        <taxon>Discoba</taxon>
        <taxon>Euglenozoa</taxon>
        <taxon>Kinetoplastea</taxon>
        <taxon>Metakinetoplastina</taxon>
        <taxon>Trypanosomatida</taxon>
        <taxon>Trypanosomatidae</taxon>
        <taxon>Trypanosoma</taxon>
    </lineage>
</organism>
<dbReference type="RefSeq" id="XP_067079114.1">
    <property type="nucleotide sequence ID" value="XM_067223013.1"/>
</dbReference>
<feature type="region of interest" description="Disordered" evidence="1">
    <location>
        <begin position="29"/>
        <end position="53"/>
    </location>
</feature>
<gene>
    <name evidence="3" type="ORF">TEOVI_000650300</name>
</gene>
<evidence type="ECO:0000313" key="3">
    <source>
        <dbReference type="EMBL" id="SCU67840.1"/>
    </source>
</evidence>
<feature type="region of interest" description="Disordered" evidence="1">
    <location>
        <begin position="110"/>
        <end position="155"/>
    </location>
</feature>
<comment type="caution">
    <text evidence="3">The sequence shown here is derived from an EMBL/GenBank/DDBJ whole genome shotgun (WGS) entry which is preliminary data.</text>
</comment>
<keyword evidence="4" id="KW-1185">Reference proteome</keyword>
<dbReference type="SMART" id="SM01083">
    <property type="entry name" value="Cir_N"/>
    <property type="match status" value="1"/>
</dbReference>
<dbReference type="AlphaFoldDB" id="A0A1G4I7L6"/>
<feature type="compositionally biased region" description="Basic and acidic residues" evidence="1">
    <location>
        <begin position="111"/>
        <end position="135"/>
    </location>
</feature>
<accession>A0A1G4I7L6</accession>
<dbReference type="VEuPathDB" id="TriTrypDB:TEOVI_000650300"/>
<evidence type="ECO:0000259" key="2">
    <source>
        <dbReference type="SMART" id="SM01083"/>
    </source>
</evidence>
<protein>
    <recommendedName>
        <fullName evidence="2">CBF1-interacting co-repressor CIR N-terminal domain-containing protein</fullName>
    </recommendedName>
</protein>
<evidence type="ECO:0000313" key="4">
    <source>
        <dbReference type="Proteomes" id="UP000195570"/>
    </source>
</evidence>
<dbReference type="Proteomes" id="UP000195570">
    <property type="component" value="Unassembled WGS sequence"/>
</dbReference>
<sequence>MYASHKKDINRHKSFHPLTFQNLSRVERGLEKEEEKKKAKEQRNAELLHDQEQRRYDDLVISASGDSIAARVAKFRQVENIFAAEEDKPALQPEAVAVMGQKTSALTFQKDPLEAKKLTQKRQRDDVTTENEKGGSEGQSFGGAGRKEEERKVSGSLVTGFITKSDAAQLRKELDKLQKERHDPLRRVEQFQNRTVAAEAKRRALEARAASNNSRGDLQKDIIHSRLQELLDMKK</sequence>
<reference evidence="3" key="1">
    <citation type="submission" date="2016-09" db="EMBL/GenBank/DDBJ databases">
        <authorList>
            <person name="Hebert L."/>
            <person name="Moumen B."/>
        </authorList>
    </citation>
    <scope>NUCLEOTIDE SEQUENCE [LARGE SCALE GENOMIC DNA]</scope>
    <source>
        <strain evidence="3">OVI</strain>
    </source>
</reference>
<dbReference type="EMBL" id="CZPT02000812">
    <property type="protein sequence ID" value="SCU67840.1"/>
    <property type="molecule type" value="Genomic_DNA"/>
</dbReference>